<dbReference type="InterPro" id="IPR008928">
    <property type="entry name" value="6-hairpin_glycosidase_sf"/>
</dbReference>
<dbReference type="Pfam" id="PF00723">
    <property type="entry name" value="Glyco_hydro_15"/>
    <property type="match status" value="1"/>
</dbReference>
<reference evidence="2 3" key="1">
    <citation type="submission" date="2021-01" db="EMBL/GenBank/DDBJ databases">
        <title>Genome public.</title>
        <authorList>
            <person name="Liu C."/>
            <person name="Sun Q."/>
        </authorList>
    </citation>
    <scope>NUCLEOTIDE SEQUENCE [LARGE SCALE GENOMIC DNA]</scope>
    <source>
        <strain evidence="2 3">YIM B02515</strain>
    </source>
</reference>
<dbReference type="PANTHER" id="PTHR31616:SF0">
    <property type="entry name" value="GLUCAN 1,4-ALPHA-GLUCOSIDASE"/>
    <property type="match status" value="1"/>
</dbReference>
<feature type="domain" description="GH15-like" evidence="1">
    <location>
        <begin position="17"/>
        <end position="204"/>
    </location>
</feature>
<dbReference type="Gene3D" id="1.50.10.10">
    <property type="match status" value="1"/>
</dbReference>
<organism evidence="2 3">
    <name type="scientific">Clostridium rhizosphaerae</name>
    <dbReference type="NCBI Taxonomy" id="2803861"/>
    <lineage>
        <taxon>Bacteria</taxon>
        <taxon>Bacillati</taxon>
        <taxon>Bacillota</taxon>
        <taxon>Clostridia</taxon>
        <taxon>Eubacteriales</taxon>
        <taxon>Clostridiaceae</taxon>
        <taxon>Clostridium</taxon>
    </lineage>
</organism>
<keyword evidence="3" id="KW-1185">Reference proteome</keyword>
<dbReference type="SUPFAM" id="SSF48208">
    <property type="entry name" value="Six-hairpin glycosidases"/>
    <property type="match status" value="1"/>
</dbReference>
<evidence type="ECO:0000313" key="2">
    <source>
        <dbReference type="EMBL" id="MBL4936547.1"/>
    </source>
</evidence>
<dbReference type="InterPro" id="IPR011613">
    <property type="entry name" value="GH15-like"/>
</dbReference>
<proteinExistence type="predicted"/>
<dbReference type="Proteomes" id="UP000632377">
    <property type="component" value="Unassembled WGS sequence"/>
</dbReference>
<comment type="caution">
    <text evidence="2">The sequence shown here is derived from an EMBL/GenBank/DDBJ whole genome shotgun (WGS) entry which is preliminary data.</text>
</comment>
<evidence type="ECO:0000259" key="1">
    <source>
        <dbReference type="Pfam" id="PF00723"/>
    </source>
</evidence>
<name>A0ABS1TCP1_9CLOT</name>
<dbReference type="EMBL" id="JAESWC010000007">
    <property type="protein sequence ID" value="MBL4936547.1"/>
    <property type="molecule type" value="Genomic_DNA"/>
</dbReference>
<evidence type="ECO:0000313" key="3">
    <source>
        <dbReference type="Proteomes" id="UP000632377"/>
    </source>
</evidence>
<gene>
    <name evidence="2" type="ORF">JK636_12340</name>
</gene>
<dbReference type="RefSeq" id="WP_202749305.1">
    <property type="nucleotide sequence ID" value="NZ_JAESWC010000007.1"/>
</dbReference>
<dbReference type="PANTHER" id="PTHR31616">
    <property type="entry name" value="TREHALASE"/>
    <property type="match status" value="1"/>
</dbReference>
<sequence length="360" mass="41893">MISIADLKDKSIKIITSNQHYSGSYVASPNFSIYNYCWIKDGAFTAYAMNLWEENNSADKFFEWSHNVILKQDLKLKRILEMKKRGDILLNDDYLPTKYTLDGNDSLDEWPNFQLDGYGTWLWALSERIRISNNTKLAAEYRKSIKIVIEYLINFWDYPCFDCWQENGEKIHTSTLAAIYGGLKAISNYIEDERLEHTANLIKQYVIENCIADGRLKKCIDDENIDGSLLWAAVPFNLFKVNDFIVTNTVKEIEDKLVNNIGVHRYLGDTYYGGGEWIVLSASLGLYYCKVNEIEKAKDILRWIEDKAKENGELSEQILEHVNDENYIKKWRSLWGDVASPVLWAHAMYLILLYNIKKFS</sequence>
<protein>
    <recommendedName>
        <fullName evidence="1">GH15-like domain-containing protein</fullName>
    </recommendedName>
</protein>
<accession>A0ABS1TCP1</accession>
<dbReference type="InterPro" id="IPR012341">
    <property type="entry name" value="6hp_glycosidase-like_sf"/>
</dbReference>